<gene>
    <name evidence="2" type="ORF">GcM3_075034</name>
</gene>
<evidence type="ECO:0000256" key="1">
    <source>
        <dbReference type="SAM" id="MobiDB-lite"/>
    </source>
</evidence>
<proteinExistence type="predicted"/>
<evidence type="ECO:0000313" key="3">
    <source>
        <dbReference type="Proteomes" id="UP000283383"/>
    </source>
</evidence>
<dbReference type="Proteomes" id="UP000283383">
    <property type="component" value="Unassembled WGS sequence"/>
</dbReference>
<organism evidence="2 3">
    <name type="scientific">Golovinomyces cichoracearum</name>
    <dbReference type="NCBI Taxonomy" id="62708"/>
    <lineage>
        <taxon>Eukaryota</taxon>
        <taxon>Fungi</taxon>
        <taxon>Dikarya</taxon>
        <taxon>Ascomycota</taxon>
        <taxon>Pezizomycotina</taxon>
        <taxon>Leotiomycetes</taxon>
        <taxon>Erysiphales</taxon>
        <taxon>Erysiphaceae</taxon>
        <taxon>Golovinomyces</taxon>
    </lineage>
</organism>
<dbReference type="AlphaFoldDB" id="A0A420IR35"/>
<comment type="caution">
    <text evidence="2">The sequence shown here is derived from an EMBL/GenBank/DDBJ whole genome shotgun (WGS) entry which is preliminary data.</text>
</comment>
<feature type="non-terminal residue" evidence="2">
    <location>
        <position position="56"/>
    </location>
</feature>
<keyword evidence="3" id="KW-1185">Reference proteome</keyword>
<dbReference type="EMBL" id="MCBQ01007510">
    <property type="protein sequence ID" value="RKF77028.1"/>
    <property type="molecule type" value="Genomic_DNA"/>
</dbReference>
<feature type="region of interest" description="Disordered" evidence="1">
    <location>
        <begin position="31"/>
        <end position="56"/>
    </location>
</feature>
<protein>
    <submittedName>
        <fullName evidence="2">Uncharacterized protein</fullName>
    </submittedName>
</protein>
<name>A0A420IR35_9PEZI</name>
<sequence length="56" mass="6103">MNWTKTMCSNTLGQRLADNLVRGTNIDSSVGMEPTDFVPPSTFPGTLTVLDSREEA</sequence>
<evidence type="ECO:0000313" key="2">
    <source>
        <dbReference type="EMBL" id="RKF77028.1"/>
    </source>
</evidence>
<accession>A0A420IR35</accession>
<reference evidence="2 3" key="1">
    <citation type="journal article" date="2018" name="BMC Genomics">
        <title>Comparative genome analyses reveal sequence features reflecting distinct modes of host-adaptation between dicot and monocot powdery mildew.</title>
        <authorList>
            <person name="Wu Y."/>
            <person name="Ma X."/>
            <person name="Pan Z."/>
            <person name="Kale S.D."/>
            <person name="Song Y."/>
            <person name="King H."/>
            <person name="Zhang Q."/>
            <person name="Presley C."/>
            <person name="Deng X."/>
            <person name="Wei C.I."/>
            <person name="Xiao S."/>
        </authorList>
    </citation>
    <scope>NUCLEOTIDE SEQUENCE [LARGE SCALE GENOMIC DNA]</scope>
    <source>
        <strain evidence="2">UMSG3</strain>
    </source>
</reference>